<dbReference type="AlphaFoldDB" id="A0A4V1J121"/>
<feature type="region of interest" description="Disordered" evidence="1">
    <location>
        <begin position="223"/>
        <end position="360"/>
    </location>
</feature>
<proteinExistence type="predicted"/>
<feature type="region of interest" description="Disordered" evidence="1">
    <location>
        <begin position="117"/>
        <end position="154"/>
    </location>
</feature>
<feature type="compositionally biased region" description="Acidic residues" evidence="1">
    <location>
        <begin position="528"/>
        <end position="553"/>
    </location>
</feature>
<evidence type="ECO:0000313" key="3">
    <source>
        <dbReference type="Proteomes" id="UP000278143"/>
    </source>
</evidence>
<gene>
    <name evidence="2" type="ORF">SYNPS1DRAFT_30708</name>
</gene>
<feature type="compositionally biased region" description="Low complexity" evidence="1">
    <location>
        <begin position="227"/>
        <end position="236"/>
    </location>
</feature>
<feature type="compositionally biased region" description="Acidic residues" evidence="1">
    <location>
        <begin position="46"/>
        <end position="57"/>
    </location>
</feature>
<evidence type="ECO:0000256" key="1">
    <source>
        <dbReference type="SAM" id="MobiDB-lite"/>
    </source>
</evidence>
<keyword evidence="3" id="KW-1185">Reference proteome</keyword>
<feature type="compositionally biased region" description="Low complexity" evidence="1">
    <location>
        <begin position="350"/>
        <end position="360"/>
    </location>
</feature>
<name>A0A4V1J121_9FUNG</name>
<feature type="region of interest" description="Disordered" evidence="1">
    <location>
        <begin position="437"/>
        <end position="474"/>
    </location>
</feature>
<dbReference type="OrthoDB" id="5948016at2759"/>
<feature type="region of interest" description="Disordered" evidence="1">
    <location>
        <begin position="1"/>
        <end position="27"/>
    </location>
</feature>
<evidence type="ECO:0000313" key="2">
    <source>
        <dbReference type="EMBL" id="RKP23539.1"/>
    </source>
</evidence>
<feature type="region of interest" description="Disordered" evidence="1">
    <location>
        <begin position="528"/>
        <end position="555"/>
    </location>
</feature>
<feature type="compositionally biased region" description="Basic and acidic residues" evidence="1">
    <location>
        <begin position="278"/>
        <end position="314"/>
    </location>
</feature>
<organism evidence="2 3">
    <name type="scientific">Syncephalis pseudoplumigaleata</name>
    <dbReference type="NCBI Taxonomy" id="1712513"/>
    <lineage>
        <taxon>Eukaryota</taxon>
        <taxon>Fungi</taxon>
        <taxon>Fungi incertae sedis</taxon>
        <taxon>Zoopagomycota</taxon>
        <taxon>Zoopagomycotina</taxon>
        <taxon>Zoopagomycetes</taxon>
        <taxon>Zoopagales</taxon>
        <taxon>Piptocephalidaceae</taxon>
        <taxon>Syncephalis</taxon>
    </lineage>
</organism>
<protein>
    <submittedName>
        <fullName evidence="2">Uncharacterized protein</fullName>
    </submittedName>
</protein>
<accession>A0A4V1J121</accession>
<feature type="region of interest" description="Disordered" evidence="1">
    <location>
        <begin position="659"/>
        <end position="678"/>
    </location>
</feature>
<sequence>MSTSLPKHATGHHPSLPATARRQHGSGRIRTHLFRCLRQTARPSEEDASVEEYDADDNSNNNTGRYDGPEQDGSASMHKELLSAIAGSDHPHGDILLLVTAFSELCRTVRFVRSRSSMMPASETWRAQHPTSRSDAAAFDSQADEQAATQDDRAEHMEEYDDYDDDYDEPDGSPVHDHYAPTAMQNYATGISTAQTTQTHPSAWRRPSKALRIIDPNTGLPIESVQAGEASPASAADADEATRLRSTSWSRPSKAIRIVDPNTGRVINSPQSSSSAQDKSEADQEQPTREHEEELDAFHANKDHDPRVPLDDTTRPALEPISNSVAARSKPTMNGHHAMSDAATPDVKPSSEAADANAASAAIDRRDSLLNGQSVSTGDLRQQSMPSTVMQLYNGYSAIVAQPHVFDGTPAQEMPLSSNHLEEDRRANEDIMSRFPGLRLSEDSPSDGLAIGTDQQQPADGSMQAEEEPPADASYCGTDGCGYCPSPGIAATTSTQNNGTFPPPLPEFFHTATSADPNVFTALEEGGIESDRQEEEAESEAGNEAGNEDEEDEQLQRSFANGLDSKHLSQHQHSYHLSSPVLSTVDELLAGMSPRPTAATMLTGEYEMPAAMERDDGILRRPSSSAMPLVASPFHIIPPRHQLPPSRLAGSLVSASPPALFDRSGEQAGAERDERETGPECALVPGIMPRTSTRLPATIAAAYERLGFSETHDPPPITPRLLRAIRATLDVEESHNDARFWGICLLAFYGMLQDHELPDPVFRDAKGEPRSISYKSSQIHMNKPVPDNDDCPELSLFWMAAPHQRSASASVSSIGEEDRAGPVLCPVAAIYRWLSIEACGPPRPFAHCPVAGPVSDTSKLWLEQRLQDALEEAQLDEALDEEMRARYRLESLRFGGAVCAYESHVAVEKIRLVGGWDKQGRIAKSELIMLAKQLSSHVLKCSL</sequence>
<feature type="compositionally biased region" description="Basic and acidic residues" evidence="1">
    <location>
        <begin position="663"/>
        <end position="678"/>
    </location>
</feature>
<dbReference type="EMBL" id="KZ990894">
    <property type="protein sequence ID" value="RKP23539.1"/>
    <property type="molecule type" value="Genomic_DNA"/>
</dbReference>
<feature type="region of interest" description="Disordered" evidence="1">
    <location>
        <begin position="40"/>
        <end position="75"/>
    </location>
</feature>
<dbReference type="Proteomes" id="UP000278143">
    <property type="component" value="Unassembled WGS sequence"/>
</dbReference>
<reference evidence="3" key="1">
    <citation type="journal article" date="2018" name="Nat. Microbiol.">
        <title>Leveraging single-cell genomics to expand the fungal tree of life.</title>
        <authorList>
            <person name="Ahrendt S.R."/>
            <person name="Quandt C.A."/>
            <person name="Ciobanu D."/>
            <person name="Clum A."/>
            <person name="Salamov A."/>
            <person name="Andreopoulos B."/>
            <person name="Cheng J.F."/>
            <person name="Woyke T."/>
            <person name="Pelin A."/>
            <person name="Henrissat B."/>
            <person name="Reynolds N.K."/>
            <person name="Benny G.L."/>
            <person name="Smith M.E."/>
            <person name="James T.Y."/>
            <person name="Grigoriev I.V."/>
        </authorList>
    </citation>
    <scope>NUCLEOTIDE SEQUENCE [LARGE SCALE GENOMIC DNA]</scope>
    <source>
        <strain evidence="3">Benny S71-1</strain>
    </source>
</reference>